<evidence type="ECO:0000256" key="7">
    <source>
        <dbReference type="ARBA" id="ARBA00022525"/>
    </source>
</evidence>
<evidence type="ECO:0000256" key="9">
    <source>
        <dbReference type="ARBA" id="ARBA00022620"/>
    </source>
</evidence>
<keyword evidence="14 16" id="KW-0497">Mitogen</keyword>
<evidence type="ECO:0000256" key="8">
    <source>
        <dbReference type="ARBA" id="ARBA00022553"/>
    </source>
</evidence>
<dbReference type="PRINTS" id="PR01358">
    <property type="entry name" value="INTRLEUKIN1A"/>
</dbReference>
<dbReference type="InterPro" id="IPR020877">
    <property type="entry name" value="IL-1_CS"/>
</dbReference>
<evidence type="ECO:0000256" key="12">
    <source>
        <dbReference type="ARBA" id="ARBA00023198"/>
    </source>
</evidence>
<evidence type="ECO:0000256" key="15">
    <source>
        <dbReference type="ARBA" id="ARBA00034134"/>
    </source>
</evidence>
<evidence type="ECO:0000256" key="13">
    <source>
        <dbReference type="ARBA" id="ARBA00023242"/>
    </source>
</evidence>
<evidence type="ECO:0000256" key="10">
    <source>
        <dbReference type="ARBA" id="ARBA00022990"/>
    </source>
</evidence>
<dbReference type="GO" id="GO:0071222">
    <property type="term" value="P:cellular response to lipopolysaccharide"/>
    <property type="evidence" value="ECO:0007669"/>
    <property type="project" value="TreeGrafter"/>
</dbReference>
<dbReference type="PRINTS" id="PR01357">
    <property type="entry name" value="INTRLEUKN1AB"/>
</dbReference>
<dbReference type="PANTHER" id="PTHR10078:SF33">
    <property type="entry name" value="INTERLEUKIN-1 ALPHA"/>
    <property type="match status" value="1"/>
</dbReference>
<evidence type="ECO:0000259" key="17">
    <source>
        <dbReference type="Pfam" id="PF02394"/>
    </source>
</evidence>
<dbReference type="SUPFAM" id="SSF50353">
    <property type="entry name" value="Cytokine"/>
    <property type="match status" value="1"/>
</dbReference>
<dbReference type="GO" id="GO:0033092">
    <property type="term" value="P:positive regulation of immature T cell proliferation in thymus"/>
    <property type="evidence" value="ECO:0007669"/>
    <property type="project" value="TreeGrafter"/>
</dbReference>
<name>A0A2Y9E9G0_TRIMA</name>
<dbReference type="Pfam" id="PF02394">
    <property type="entry name" value="IL1_propep"/>
    <property type="match status" value="1"/>
</dbReference>
<keyword evidence="9 16" id="KW-0666">Pyrogen</keyword>
<keyword evidence="13" id="KW-0539">Nucleus</keyword>
<feature type="domain" description="Interleukin-1 propeptide" evidence="17">
    <location>
        <begin position="1"/>
        <end position="109"/>
    </location>
</feature>
<dbReference type="GO" id="GO:0005829">
    <property type="term" value="C:cytosol"/>
    <property type="evidence" value="ECO:0007669"/>
    <property type="project" value="UniProtKB-UniRule"/>
</dbReference>
<dbReference type="GO" id="GO:0019221">
    <property type="term" value="P:cytokine-mediated signaling pathway"/>
    <property type="evidence" value="ECO:0007669"/>
    <property type="project" value="TreeGrafter"/>
</dbReference>
<dbReference type="InterPro" id="IPR008996">
    <property type="entry name" value="IL1/FGF"/>
</dbReference>
<gene>
    <name evidence="19" type="primary">IL1A</name>
</gene>
<dbReference type="Gene3D" id="2.80.10.50">
    <property type="match status" value="1"/>
</dbReference>
<proteinExistence type="inferred from homology"/>
<dbReference type="InterPro" id="IPR003295">
    <property type="entry name" value="IL-1_alpha"/>
</dbReference>
<dbReference type="PROSITE" id="PS00253">
    <property type="entry name" value="INTERLEUKIN_1"/>
    <property type="match status" value="1"/>
</dbReference>
<accession>A0A2Y9E9G0</accession>
<evidence type="ECO:0000256" key="11">
    <source>
        <dbReference type="ARBA" id="ARBA00023180"/>
    </source>
</evidence>
<comment type="similarity">
    <text evidence="4 16">Belongs to the IL-1 family.</text>
</comment>
<evidence type="ECO:0000256" key="4">
    <source>
        <dbReference type="ARBA" id="ARBA00010448"/>
    </source>
</evidence>
<dbReference type="OrthoDB" id="9451248at2759"/>
<evidence type="ECO:0000256" key="3">
    <source>
        <dbReference type="ARBA" id="ARBA00004613"/>
    </source>
</evidence>
<dbReference type="InterPro" id="IPR000975">
    <property type="entry name" value="IL-1_fam"/>
</dbReference>
<sequence>MAKVPDLFEELKDCYSENEEYSSNNNNLSLNQKSFYDASYGPLQKVCMDKYMSLSTSETSKTPKPTFKDSVAVVTARGKILKKRRLSLHQLITNEDLEATANDLEEEIIKPKSAFSTSLNKVKYGFTKIIKSQGILNDILAQSLIQDPTGPYLKAAALNNLDNAVKFDIGAYKPADGFNIPVTLRISETRLFVSAQDEDEPVLLKEMPETPKVITDETNLLFLWENHGIMHYFRSVAHPELFIATKDEERVHLARGEPSTIDFKIWDN</sequence>
<dbReference type="GO" id="GO:0005615">
    <property type="term" value="C:extracellular space"/>
    <property type="evidence" value="ECO:0007669"/>
    <property type="project" value="UniProtKB-KW"/>
</dbReference>
<dbReference type="GO" id="GO:0001660">
    <property type="term" value="P:fever generation"/>
    <property type="evidence" value="ECO:0007669"/>
    <property type="project" value="UniProtKB-UniRule"/>
</dbReference>
<dbReference type="Pfam" id="PF00340">
    <property type="entry name" value="IL1"/>
    <property type="match status" value="1"/>
</dbReference>
<dbReference type="InParanoid" id="A0A2Y9E9G0"/>
<dbReference type="PANTHER" id="PTHR10078">
    <property type="entry name" value="INTERLEUKIN-1 FAMILY MEMBER"/>
    <property type="match status" value="1"/>
</dbReference>
<keyword evidence="18" id="KW-1185">Reference proteome</keyword>
<dbReference type="InterPro" id="IPR003502">
    <property type="entry name" value="IL-1_propep"/>
</dbReference>
<comment type="subcellular location">
    <subcellularLocation>
        <location evidence="2">Cytoplasm</location>
    </subcellularLocation>
    <subcellularLocation>
        <location evidence="1">Nucleus</location>
    </subcellularLocation>
    <subcellularLocation>
        <location evidence="3 16">Secreted</location>
    </subcellularLocation>
</comment>
<keyword evidence="6 16" id="KW-0202">Cytokine</keyword>
<evidence type="ECO:0000256" key="16">
    <source>
        <dbReference type="RuleBase" id="RU003753"/>
    </source>
</evidence>
<dbReference type="GO" id="GO:0051781">
    <property type="term" value="P:positive regulation of cell division"/>
    <property type="evidence" value="ECO:0007669"/>
    <property type="project" value="UniProtKB-KW"/>
</dbReference>
<evidence type="ECO:0000256" key="2">
    <source>
        <dbReference type="ARBA" id="ARBA00004496"/>
    </source>
</evidence>
<evidence type="ECO:0000256" key="6">
    <source>
        <dbReference type="ARBA" id="ARBA00022514"/>
    </source>
</evidence>
<keyword evidence="11" id="KW-0325">Glycoprotein</keyword>
<evidence type="ECO:0000256" key="1">
    <source>
        <dbReference type="ARBA" id="ARBA00004123"/>
    </source>
</evidence>
<dbReference type="FunCoup" id="A0A2Y9E9G0">
    <property type="interactions" value="601"/>
</dbReference>
<dbReference type="SMART" id="SM00125">
    <property type="entry name" value="IL1"/>
    <property type="match status" value="1"/>
</dbReference>
<keyword evidence="12 16" id="KW-0395">Inflammatory response</keyword>
<dbReference type="CTD" id="3552"/>
<dbReference type="GeneID" id="101359155"/>
<dbReference type="GO" id="GO:0006955">
    <property type="term" value="P:immune response"/>
    <property type="evidence" value="ECO:0007669"/>
    <property type="project" value="InterPro"/>
</dbReference>
<dbReference type="STRING" id="127582.A0A2Y9E9G0"/>
<keyword evidence="8" id="KW-0597">Phosphoprotein</keyword>
<dbReference type="Proteomes" id="UP000248480">
    <property type="component" value="Unplaced"/>
</dbReference>
<keyword evidence="5" id="KW-0963">Cytoplasm</keyword>
<keyword evidence="7 16" id="KW-0964">Secreted</keyword>
<dbReference type="AlphaFoldDB" id="A0A2Y9E9G0"/>
<evidence type="ECO:0000313" key="19">
    <source>
        <dbReference type="RefSeq" id="XP_004388920.1"/>
    </source>
</evidence>
<protein>
    <recommendedName>
        <fullName evidence="16">Interleukin-1</fullName>
    </recommendedName>
</protein>
<evidence type="ECO:0000313" key="18">
    <source>
        <dbReference type="Proteomes" id="UP000248480"/>
    </source>
</evidence>
<dbReference type="CDD" id="cd23295">
    <property type="entry name" value="beta-trefoil_IL1A"/>
    <property type="match status" value="1"/>
</dbReference>
<dbReference type="KEGG" id="tmu:101359155"/>
<dbReference type="RefSeq" id="XP_004388920.1">
    <property type="nucleotide sequence ID" value="XM_004388863.2"/>
</dbReference>
<evidence type="ECO:0000256" key="5">
    <source>
        <dbReference type="ARBA" id="ARBA00022490"/>
    </source>
</evidence>
<comment type="subunit">
    <text evidence="15">Monomer. Interacts with TMED10; the interaction mediates the translocation from the cytoplasm into the ERGIC (endoplasmic reticulum-Golgi intermediate compartment) and thereby secretion. Interacts with IL1R1. Interacts with S100A13; this interaction is the first step in the export of IL1A, followed by direct translocation of this complex across the plasma membrane.</text>
</comment>
<dbReference type="GO" id="GO:0005634">
    <property type="term" value="C:nucleus"/>
    <property type="evidence" value="ECO:0007669"/>
    <property type="project" value="UniProtKB-SubCell"/>
</dbReference>
<organism evidence="18 19">
    <name type="scientific">Trichechus manatus latirostris</name>
    <name type="common">Florida manatee</name>
    <dbReference type="NCBI Taxonomy" id="127582"/>
    <lineage>
        <taxon>Eukaryota</taxon>
        <taxon>Metazoa</taxon>
        <taxon>Chordata</taxon>
        <taxon>Craniata</taxon>
        <taxon>Vertebrata</taxon>
        <taxon>Euteleostomi</taxon>
        <taxon>Mammalia</taxon>
        <taxon>Eutheria</taxon>
        <taxon>Afrotheria</taxon>
        <taxon>Sirenia</taxon>
        <taxon>Trichechidae</taxon>
        <taxon>Trichechus</taxon>
    </lineage>
</organism>
<keyword evidence="10" id="KW-0007">Acetylation</keyword>
<dbReference type="GO" id="GO:0010628">
    <property type="term" value="P:positive regulation of gene expression"/>
    <property type="evidence" value="ECO:0007669"/>
    <property type="project" value="TreeGrafter"/>
</dbReference>
<dbReference type="GO" id="GO:0005125">
    <property type="term" value="F:cytokine activity"/>
    <property type="evidence" value="ECO:0007669"/>
    <property type="project" value="UniProtKB-UniRule"/>
</dbReference>
<dbReference type="PRINTS" id="PR00264">
    <property type="entry name" value="INTERLEUKIN1"/>
</dbReference>
<dbReference type="GO" id="GO:0005149">
    <property type="term" value="F:interleukin-1 receptor binding"/>
    <property type="evidence" value="ECO:0007669"/>
    <property type="project" value="UniProtKB-UniRule"/>
</dbReference>
<evidence type="ECO:0000256" key="14">
    <source>
        <dbReference type="ARBA" id="ARBA00023246"/>
    </source>
</evidence>
<reference evidence="19" key="1">
    <citation type="submission" date="2025-08" db="UniProtKB">
        <authorList>
            <consortium name="RefSeq"/>
        </authorList>
    </citation>
    <scope>IDENTIFICATION</scope>
</reference>